<dbReference type="Pfam" id="PF00254">
    <property type="entry name" value="FKBP_C"/>
    <property type="match status" value="1"/>
</dbReference>
<dbReference type="Proteomes" id="UP000606193">
    <property type="component" value="Unassembled WGS sequence"/>
</dbReference>
<evidence type="ECO:0000259" key="7">
    <source>
        <dbReference type="PROSITE" id="PS50059"/>
    </source>
</evidence>
<feature type="signal peptide" evidence="6">
    <location>
        <begin position="1"/>
        <end position="20"/>
    </location>
</feature>
<dbReference type="SUPFAM" id="SSF54534">
    <property type="entry name" value="FKBP-like"/>
    <property type="match status" value="1"/>
</dbReference>
<evidence type="ECO:0000256" key="1">
    <source>
        <dbReference type="ARBA" id="ARBA00000971"/>
    </source>
</evidence>
<keyword evidence="9" id="KW-1185">Reference proteome</keyword>
<dbReference type="RefSeq" id="WP_249297398.1">
    <property type="nucleotide sequence ID" value="NZ_JACRSX010000003.1"/>
</dbReference>
<comment type="caution">
    <text evidence="8">The sequence shown here is derived from an EMBL/GenBank/DDBJ whole genome shotgun (WGS) entry which is preliminary data.</text>
</comment>
<organism evidence="8 9">
    <name type="scientific">Jutongia huaianensis</name>
    <dbReference type="NCBI Taxonomy" id="2763668"/>
    <lineage>
        <taxon>Bacteria</taxon>
        <taxon>Bacillati</taxon>
        <taxon>Bacillota</taxon>
        <taxon>Clostridia</taxon>
        <taxon>Lachnospirales</taxon>
        <taxon>Lachnospiraceae</taxon>
        <taxon>Jutongia</taxon>
    </lineage>
</organism>
<dbReference type="SUPFAM" id="SSF109998">
    <property type="entry name" value="Triger factor/SurA peptide-binding domain-like"/>
    <property type="match status" value="1"/>
</dbReference>
<dbReference type="EC" id="5.2.1.8" evidence="2 5"/>
<dbReference type="InterPro" id="IPR046357">
    <property type="entry name" value="PPIase_dom_sf"/>
</dbReference>
<dbReference type="InterPro" id="IPR037041">
    <property type="entry name" value="Trigger_fac_C_sf"/>
</dbReference>
<dbReference type="PROSITE" id="PS50059">
    <property type="entry name" value="FKBP_PPIASE"/>
    <property type="match status" value="1"/>
</dbReference>
<dbReference type="InterPro" id="IPR001179">
    <property type="entry name" value="PPIase_FKBP_dom"/>
</dbReference>
<evidence type="ECO:0000256" key="6">
    <source>
        <dbReference type="SAM" id="SignalP"/>
    </source>
</evidence>
<gene>
    <name evidence="8" type="ORF">H8704_03755</name>
</gene>
<evidence type="ECO:0000256" key="5">
    <source>
        <dbReference type="PROSITE-ProRule" id="PRU00277"/>
    </source>
</evidence>
<proteinExistence type="predicted"/>
<feature type="chain" id="PRO_5047012968" description="peptidylprolyl isomerase" evidence="6">
    <location>
        <begin position="21"/>
        <end position="352"/>
    </location>
</feature>
<name>A0ABR7MZE4_9FIRM</name>
<accession>A0ABR7MZE4</accession>
<dbReference type="PROSITE" id="PS51257">
    <property type="entry name" value="PROKAR_LIPOPROTEIN"/>
    <property type="match status" value="1"/>
</dbReference>
<evidence type="ECO:0000256" key="2">
    <source>
        <dbReference type="ARBA" id="ARBA00013194"/>
    </source>
</evidence>
<dbReference type="EMBL" id="JACRSX010000003">
    <property type="protein sequence ID" value="MBC8561750.1"/>
    <property type="molecule type" value="Genomic_DNA"/>
</dbReference>
<keyword evidence="6" id="KW-0732">Signal</keyword>
<dbReference type="InterPro" id="IPR027304">
    <property type="entry name" value="Trigger_fact/SurA_dom_sf"/>
</dbReference>
<sequence>MRKTSQIALSVLLCVTVAFTSGCSVGKKKTAEKADSEYVTLGEYKKISVKKSEIDEQVQKQIDSTLDTYAEYKKKKTGKVKDKDTVNIYYVGKVNGKKFSGGSCTKKENPDGYNLTIGSGTFIPGFEDGLIGAQVGQTLEVKATFPDSYSNNPDLAGKKAVFTVTVNYIQGKKIRPELTDKFVTKNLTSYKSLEDYESTLRRKSTEDLAWDSVYNASKVNEYPKKRTKEMYDQLYTSINYYLQQNNYTISDYLSAQKTTSADFKKDLTKTAKEDVGKQLVYGAIAEKENIKVSDKEYKEELKSYLSTYNCDDEEALNKQFHNFYGTDAKDLIMDDLLYKKVKSYLADHVVEK</sequence>
<dbReference type="GO" id="GO:0016853">
    <property type="term" value="F:isomerase activity"/>
    <property type="evidence" value="ECO:0007669"/>
    <property type="project" value="UniProtKB-KW"/>
</dbReference>
<feature type="domain" description="PPIase FKBP-type" evidence="7">
    <location>
        <begin position="83"/>
        <end position="172"/>
    </location>
</feature>
<dbReference type="Gene3D" id="1.10.3120.10">
    <property type="entry name" value="Trigger factor, C-terminal domain"/>
    <property type="match status" value="1"/>
</dbReference>
<reference evidence="8 9" key="1">
    <citation type="submission" date="2020-08" db="EMBL/GenBank/DDBJ databases">
        <title>Genome public.</title>
        <authorList>
            <person name="Liu C."/>
            <person name="Sun Q."/>
        </authorList>
    </citation>
    <scope>NUCLEOTIDE SEQUENCE [LARGE SCALE GENOMIC DNA]</scope>
    <source>
        <strain evidence="8 9">NSJ-37</strain>
    </source>
</reference>
<keyword evidence="4 5" id="KW-0413">Isomerase</keyword>
<dbReference type="InterPro" id="IPR008880">
    <property type="entry name" value="Trigger_fac_C"/>
</dbReference>
<evidence type="ECO:0000256" key="4">
    <source>
        <dbReference type="ARBA" id="ARBA00023235"/>
    </source>
</evidence>
<dbReference type="Gene3D" id="3.10.50.40">
    <property type="match status" value="1"/>
</dbReference>
<comment type="catalytic activity">
    <reaction evidence="1 5">
        <text>[protein]-peptidylproline (omega=180) = [protein]-peptidylproline (omega=0)</text>
        <dbReference type="Rhea" id="RHEA:16237"/>
        <dbReference type="Rhea" id="RHEA-COMP:10747"/>
        <dbReference type="Rhea" id="RHEA-COMP:10748"/>
        <dbReference type="ChEBI" id="CHEBI:83833"/>
        <dbReference type="ChEBI" id="CHEBI:83834"/>
        <dbReference type="EC" id="5.2.1.8"/>
    </reaction>
</comment>
<keyword evidence="3 5" id="KW-0697">Rotamase</keyword>
<evidence type="ECO:0000313" key="9">
    <source>
        <dbReference type="Proteomes" id="UP000606193"/>
    </source>
</evidence>
<dbReference type="Pfam" id="PF05698">
    <property type="entry name" value="Trigger_C"/>
    <property type="match status" value="1"/>
</dbReference>
<evidence type="ECO:0000256" key="3">
    <source>
        <dbReference type="ARBA" id="ARBA00023110"/>
    </source>
</evidence>
<evidence type="ECO:0000313" key="8">
    <source>
        <dbReference type="EMBL" id="MBC8561750.1"/>
    </source>
</evidence>
<protein>
    <recommendedName>
        <fullName evidence="2 5">peptidylprolyl isomerase</fullName>
        <ecNumber evidence="2 5">5.2.1.8</ecNumber>
    </recommendedName>
</protein>